<dbReference type="Gramene" id="rna-gnl|WGS:JABURB|Cocit.L5746.1">
    <property type="protein sequence ID" value="cds-KAF7850200.1"/>
    <property type="gene ID" value="gene-BT93_L5746"/>
</dbReference>
<proteinExistence type="inferred from homology"/>
<reference evidence="2" key="1">
    <citation type="submission" date="2020-05" db="EMBL/GenBank/DDBJ databases">
        <title>WGS assembly of Corymbia citriodora subspecies variegata.</title>
        <authorList>
            <person name="Barry K."/>
            <person name="Hundley H."/>
            <person name="Shu S."/>
            <person name="Jenkins J."/>
            <person name="Grimwood J."/>
            <person name="Baten A."/>
        </authorList>
    </citation>
    <scope>NUCLEOTIDE SEQUENCE</scope>
    <source>
        <strain evidence="2">CV2-018</strain>
    </source>
</reference>
<dbReference type="OrthoDB" id="1916253at2759"/>
<comment type="caution">
    <text evidence="2">The sequence shown here is derived from an EMBL/GenBank/DDBJ whole genome shotgun (WGS) entry which is preliminary data.</text>
</comment>
<dbReference type="Gene3D" id="2.40.160.200">
    <property type="entry name" value="LURP1-related"/>
    <property type="match status" value="1"/>
</dbReference>
<dbReference type="PANTHER" id="PTHR31087:SF3">
    <property type="entry name" value="PROTEIN LURP-ONE-RELATED 6"/>
    <property type="match status" value="1"/>
</dbReference>
<name>A0A8T0CRM1_CORYI</name>
<dbReference type="PANTHER" id="PTHR31087">
    <property type="match status" value="1"/>
</dbReference>
<evidence type="ECO:0000313" key="2">
    <source>
        <dbReference type="EMBL" id="KAF7850200.1"/>
    </source>
</evidence>
<evidence type="ECO:0000256" key="1">
    <source>
        <dbReference type="ARBA" id="ARBA00005437"/>
    </source>
</evidence>
<dbReference type="EMBL" id="MU089636">
    <property type="protein sequence ID" value="KAF7850200.1"/>
    <property type="molecule type" value="Genomic_DNA"/>
</dbReference>
<dbReference type="InterPro" id="IPR038595">
    <property type="entry name" value="LOR_sf"/>
</dbReference>
<keyword evidence="3" id="KW-1185">Reference proteome</keyword>
<accession>A0A8T0CRM1</accession>
<gene>
    <name evidence="2" type="ORF">BT93_L5746</name>
</gene>
<dbReference type="SUPFAM" id="SSF54518">
    <property type="entry name" value="Tubby C-terminal domain-like"/>
    <property type="match status" value="1"/>
</dbReference>
<dbReference type="Pfam" id="PF04525">
    <property type="entry name" value="LOR"/>
    <property type="match status" value="1"/>
</dbReference>
<dbReference type="AlphaFoldDB" id="A0A8T0CRM1"/>
<sequence length="209" mass="22344">MTAIVSKVYCSPAEAALVVRRRPHAVGGGGFVVTDCSSTRVVFRVDGCGVLGTSGELVVRDGQGDALLLIRRKAGGIVQAMSIHKYWKGYTYDYEGAQKLVFSIKEPHSSSSLSCFSRSSSSSAIKISLEPRKTNGPDGIFHVKGHFPDRDCSIVNSGGNTIAQIQKEKGELMASKDVYRVIVRAGIDQAFVCGVIAVLDHIFGESTAC</sequence>
<protein>
    <recommendedName>
        <fullName evidence="4">Protein LURP-one-related 6</fullName>
    </recommendedName>
</protein>
<dbReference type="InterPro" id="IPR007612">
    <property type="entry name" value="LOR"/>
</dbReference>
<dbReference type="InterPro" id="IPR025659">
    <property type="entry name" value="Tubby-like_C"/>
</dbReference>
<dbReference type="Proteomes" id="UP000806378">
    <property type="component" value="Unassembled WGS sequence"/>
</dbReference>
<evidence type="ECO:0008006" key="4">
    <source>
        <dbReference type="Google" id="ProtNLM"/>
    </source>
</evidence>
<organism evidence="2 3">
    <name type="scientific">Corymbia citriodora subsp. variegata</name>
    <dbReference type="NCBI Taxonomy" id="360336"/>
    <lineage>
        <taxon>Eukaryota</taxon>
        <taxon>Viridiplantae</taxon>
        <taxon>Streptophyta</taxon>
        <taxon>Embryophyta</taxon>
        <taxon>Tracheophyta</taxon>
        <taxon>Spermatophyta</taxon>
        <taxon>Magnoliopsida</taxon>
        <taxon>eudicotyledons</taxon>
        <taxon>Gunneridae</taxon>
        <taxon>Pentapetalae</taxon>
        <taxon>rosids</taxon>
        <taxon>malvids</taxon>
        <taxon>Myrtales</taxon>
        <taxon>Myrtaceae</taxon>
        <taxon>Myrtoideae</taxon>
        <taxon>Eucalypteae</taxon>
        <taxon>Corymbia</taxon>
    </lineage>
</organism>
<comment type="similarity">
    <text evidence="1">Belongs to the LOR family.</text>
</comment>
<evidence type="ECO:0000313" key="3">
    <source>
        <dbReference type="Proteomes" id="UP000806378"/>
    </source>
</evidence>